<proteinExistence type="predicted"/>
<sequence length="619" mass="67780">MCEALWSLLQRCAELHGNPSAAEVLHVWHDDRVTAGSNEDFLGAAIFTLAAAALQGQSLLEKEDSIVGVELCMGLAQDLDAAARQRLSHMVLERTLRRMDHTGDEIATKASRELLLRGLVTSPKECTQPLRSLLALLLRCEGEECIGAQELLELTKGDVALAVALVAEALAAPKPPGLPLWPLRLCTMLQQLTSPDVFCALVQAADPSVDFSQLPMADFRQRQLIHCQVIALSYVQFDVLGRALQAAEDQSQRQALLSALIRALHSLVGSCDLTSPGRLLSRCMSMDFLRLGFRFLAPFGRKLIEDSGNRDAAKVLRMLCRTFSWLMVHAGFDGSPFLAESLKPLAAEWLLRANKRGDTVKKAQLALAILAANTGAASAPPTSGQLEIVLDRLAHDPLFDFTEELQRWGAFTQQGVDTFYSLGFYVNCTELNTGEIDSDDDWPGEVDLAWRIAPPSLPDEGRPCHECGKASEQGQFGEGYFEGLWYCSDCWDSWEDAPAEMTTISPWPLESGHHQAPEQQGAAQHLLSAPGTFRCGISGTLMMDPVYIPASQSAQYPVAFSRRWLEKWHRRSGGRCPMSGAPLNLKEDVRDACDVTASLLEWLNAVPVEPAVPPAPPDS</sequence>
<dbReference type="EMBL" id="CAXAMM010039017">
    <property type="protein sequence ID" value="CAK9082925.1"/>
    <property type="molecule type" value="Genomic_DNA"/>
</dbReference>
<keyword evidence="3" id="KW-1185">Reference proteome</keyword>
<dbReference type="SMART" id="SM00504">
    <property type="entry name" value="Ubox"/>
    <property type="match status" value="1"/>
</dbReference>
<dbReference type="Gene3D" id="3.30.40.10">
    <property type="entry name" value="Zinc/RING finger domain, C3HC4 (zinc finger)"/>
    <property type="match status" value="1"/>
</dbReference>
<dbReference type="Proteomes" id="UP001642464">
    <property type="component" value="Unassembled WGS sequence"/>
</dbReference>
<dbReference type="SUPFAM" id="SSF57850">
    <property type="entry name" value="RING/U-box"/>
    <property type="match status" value="1"/>
</dbReference>
<accession>A0ABP0Q7D5</accession>
<protein>
    <submittedName>
        <fullName evidence="2">Potassium voltage-gated channel subfamily B member 2</fullName>
    </submittedName>
</protein>
<gene>
    <name evidence="2" type="ORF">SCF082_LOCUS39384</name>
</gene>
<organism evidence="2 3">
    <name type="scientific">Durusdinium trenchii</name>
    <dbReference type="NCBI Taxonomy" id="1381693"/>
    <lineage>
        <taxon>Eukaryota</taxon>
        <taxon>Sar</taxon>
        <taxon>Alveolata</taxon>
        <taxon>Dinophyceae</taxon>
        <taxon>Suessiales</taxon>
        <taxon>Symbiodiniaceae</taxon>
        <taxon>Durusdinium</taxon>
    </lineage>
</organism>
<comment type="caution">
    <text evidence="2">The sequence shown here is derived from an EMBL/GenBank/DDBJ whole genome shotgun (WGS) entry which is preliminary data.</text>
</comment>
<dbReference type="InterPro" id="IPR013083">
    <property type="entry name" value="Znf_RING/FYVE/PHD"/>
</dbReference>
<evidence type="ECO:0000313" key="2">
    <source>
        <dbReference type="EMBL" id="CAK9082925.1"/>
    </source>
</evidence>
<feature type="domain" description="U-box" evidence="1">
    <location>
        <begin position="532"/>
        <end position="596"/>
    </location>
</feature>
<reference evidence="2 3" key="1">
    <citation type="submission" date="2024-02" db="EMBL/GenBank/DDBJ databases">
        <authorList>
            <person name="Chen Y."/>
            <person name="Shah S."/>
            <person name="Dougan E. K."/>
            <person name="Thang M."/>
            <person name="Chan C."/>
        </authorList>
    </citation>
    <scope>NUCLEOTIDE SEQUENCE [LARGE SCALE GENOMIC DNA]</scope>
</reference>
<dbReference type="InterPro" id="IPR003613">
    <property type="entry name" value="Ubox_domain"/>
</dbReference>
<name>A0ABP0Q7D5_9DINO</name>
<evidence type="ECO:0000313" key="3">
    <source>
        <dbReference type="Proteomes" id="UP001642464"/>
    </source>
</evidence>
<evidence type="ECO:0000259" key="1">
    <source>
        <dbReference type="SMART" id="SM00504"/>
    </source>
</evidence>